<dbReference type="Pfam" id="PF10099">
    <property type="entry name" value="RskA_C"/>
    <property type="match status" value="1"/>
</dbReference>
<reference evidence="15 16" key="1">
    <citation type="submission" date="2019-09" db="EMBL/GenBank/DDBJ databases">
        <title>Mumia zhuanghuii sp. nov. isolated from the intestinal contents of plateau pika (Ochotona curzoniae) in the Qinghai-Tibet plateau of China.</title>
        <authorList>
            <person name="Tian Z."/>
        </authorList>
    </citation>
    <scope>NUCLEOTIDE SEQUENCE [LARGE SCALE GENOMIC DNA]</scope>
    <source>
        <strain evidence="16">350</strain>
    </source>
</reference>
<dbReference type="InterPro" id="IPR018764">
    <property type="entry name" value="RskA_C"/>
</dbReference>
<evidence type="ECO:0000256" key="7">
    <source>
        <dbReference type="ARBA" id="ARBA00023136"/>
    </source>
</evidence>
<keyword evidence="3" id="KW-1003">Cell membrane</keyword>
<evidence type="ECO:0000256" key="8">
    <source>
        <dbReference type="ARBA" id="ARBA00023163"/>
    </source>
</evidence>
<dbReference type="Pfam" id="PF22618">
    <property type="entry name" value="RskA_N"/>
    <property type="match status" value="1"/>
</dbReference>
<accession>A0A5Q6S016</accession>
<dbReference type="InterPro" id="IPR053877">
    <property type="entry name" value="RskA_N"/>
</dbReference>
<organism evidence="15 16">
    <name type="scientific">Mumia zhuanghuii</name>
    <dbReference type="NCBI Taxonomy" id="2585211"/>
    <lineage>
        <taxon>Bacteria</taxon>
        <taxon>Bacillati</taxon>
        <taxon>Actinomycetota</taxon>
        <taxon>Actinomycetes</taxon>
        <taxon>Propionibacteriales</taxon>
        <taxon>Nocardioidaceae</taxon>
        <taxon>Mumia</taxon>
    </lineage>
</organism>
<evidence type="ECO:0000256" key="9">
    <source>
        <dbReference type="ARBA" id="ARBA00029829"/>
    </source>
</evidence>
<evidence type="ECO:0000259" key="14">
    <source>
        <dbReference type="Pfam" id="PF22618"/>
    </source>
</evidence>
<evidence type="ECO:0000256" key="6">
    <source>
        <dbReference type="ARBA" id="ARBA00023015"/>
    </source>
</evidence>
<keyword evidence="5 12" id="KW-1133">Transmembrane helix</keyword>
<comment type="caution">
    <text evidence="15">The sequence shown here is derived from an EMBL/GenBank/DDBJ whole genome shotgun (WGS) entry which is preliminary data.</text>
</comment>
<evidence type="ECO:0000259" key="13">
    <source>
        <dbReference type="Pfam" id="PF10099"/>
    </source>
</evidence>
<keyword evidence="7 12" id="KW-0472">Membrane</keyword>
<feature type="domain" description="Anti-sigma K factor RskA C-terminal" evidence="13">
    <location>
        <begin position="152"/>
        <end position="289"/>
    </location>
</feature>
<keyword evidence="4 12" id="KW-0812">Transmembrane</keyword>
<evidence type="ECO:0000256" key="12">
    <source>
        <dbReference type="SAM" id="Phobius"/>
    </source>
</evidence>
<dbReference type="Gene3D" id="1.10.10.1320">
    <property type="entry name" value="Anti-sigma factor, zinc-finger domain"/>
    <property type="match status" value="1"/>
</dbReference>
<dbReference type="InterPro" id="IPR051474">
    <property type="entry name" value="Anti-sigma-K/W_factor"/>
</dbReference>
<feature type="transmembrane region" description="Helical" evidence="12">
    <location>
        <begin position="150"/>
        <end position="168"/>
    </location>
</feature>
<feature type="domain" description="Anti-sigma-K factor RskA N-terminal" evidence="14">
    <location>
        <begin position="64"/>
        <end position="103"/>
    </location>
</feature>
<evidence type="ECO:0000256" key="10">
    <source>
        <dbReference type="ARBA" id="ARBA00030803"/>
    </source>
</evidence>
<evidence type="ECO:0000256" key="11">
    <source>
        <dbReference type="SAM" id="MobiDB-lite"/>
    </source>
</evidence>
<keyword evidence="8" id="KW-0804">Transcription</keyword>
<dbReference type="PANTHER" id="PTHR37461">
    <property type="entry name" value="ANTI-SIGMA-K FACTOR RSKA"/>
    <property type="match status" value="1"/>
</dbReference>
<proteinExistence type="predicted"/>
<evidence type="ECO:0000256" key="5">
    <source>
        <dbReference type="ARBA" id="ARBA00022989"/>
    </source>
</evidence>
<comment type="subcellular location">
    <subcellularLocation>
        <location evidence="2">Cell membrane</location>
    </subcellularLocation>
    <subcellularLocation>
        <location evidence="1">Membrane</location>
        <topology evidence="1">Single-pass membrane protein</topology>
    </subcellularLocation>
</comment>
<feature type="compositionally biased region" description="Basic and acidic residues" evidence="11">
    <location>
        <begin position="24"/>
        <end position="42"/>
    </location>
</feature>
<feature type="region of interest" description="Disordered" evidence="11">
    <location>
        <begin position="1"/>
        <end position="63"/>
    </location>
</feature>
<keyword evidence="6" id="KW-0805">Transcription regulation</keyword>
<name>A0A5Q6S016_9ACTN</name>
<evidence type="ECO:0000256" key="3">
    <source>
        <dbReference type="ARBA" id="ARBA00022475"/>
    </source>
</evidence>
<sequence length="295" mass="31058">MPRDADGAAAGGRRPRVLPRTHLRRDGVDPRCEPGHGEDPTSRRSHPAPRLPGGDGVTSDPHNLSGAYALDALDAAERDAYESHLAECSDCAEEVRGFRATAARLGAAEETHVPEHLRRTVLDAVARTPQERPVVVDLASHPRTRWATRALLVAASLALVVGAAVFGVTQRDRADDMAAQQEAITAVLSAPDAAMVSSPVEGGGTVRVLQSAELAKAVMVVSDLPKLAEDEDYQMWTQSDGAMHSAGVLPRDEQGSRGAHVMDDVTGVTAVAISIEPAGGSEEPTSDPIVLIETT</sequence>
<evidence type="ECO:0000313" key="16">
    <source>
        <dbReference type="Proteomes" id="UP000307768"/>
    </source>
</evidence>
<dbReference type="GO" id="GO:0005886">
    <property type="term" value="C:plasma membrane"/>
    <property type="evidence" value="ECO:0007669"/>
    <property type="project" value="UniProtKB-SubCell"/>
</dbReference>
<dbReference type="GO" id="GO:0006417">
    <property type="term" value="P:regulation of translation"/>
    <property type="evidence" value="ECO:0007669"/>
    <property type="project" value="TreeGrafter"/>
</dbReference>
<evidence type="ECO:0000256" key="2">
    <source>
        <dbReference type="ARBA" id="ARBA00004236"/>
    </source>
</evidence>
<protein>
    <recommendedName>
        <fullName evidence="10">Regulator of SigK</fullName>
    </recommendedName>
    <alternativeName>
        <fullName evidence="9">Sigma-K anti-sigma factor RskA</fullName>
    </alternativeName>
</protein>
<feature type="compositionally biased region" description="Basic residues" evidence="11">
    <location>
        <begin position="13"/>
        <end position="23"/>
    </location>
</feature>
<evidence type="ECO:0000256" key="4">
    <source>
        <dbReference type="ARBA" id="ARBA00022692"/>
    </source>
</evidence>
<evidence type="ECO:0000256" key="1">
    <source>
        <dbReference type="ARBA" id="ARBA00004167"/>
    </source>
</evidence>
<dbReference type="InterPro" id="IPR041916">
    <property type="entry name" value="Anti_sigma_zinc_sf"/>
</dbReference>
<dbReference type="PANTHER" id="PTHR37461:SF1">
    <property type="entry name" value="ANTI-SIGMA-K FACTOR RSKA"/>
    <property type="match status" value="1"/>
</dbReference>
<dbReference type="Proteomes" id="UP000307768">
    <property type="component" value="Unassembled WGS sequence"/>
</dbReference>
<dbReference type="AlphaFoldDB" id="A0A5Q6S016"/>
<dbReference type="EMBL" id="VDFQ02000002">
    <property type="protein sequence ID" value="KAA1423700.1"/>
    <property type="molecule type" value="Genomic_DNA"/>
</dbReference>
<gene>
    <name evidence="15" type="ORF">FE697_008990</name>
</gene>
<dbReference type="OrthoDB" id="153510at2"/>
<evidence type="ECO:0000313" key="15">
    <source>
        <dbReference type="EMBL" id="KAA1423700.1"/>
    </source>
</evidence>
<dbReference type="GO" id="GO:0016989">
    <property type="term" value="F:sigma factor antagonist activity"/>
    <property type="evidence" value="ECO:0007669"/>
    <property type="project" value="TreeGrafter"/>
</dbReference>